<dbReference type="Proteomes" id="UP001497453">
    <property type="component" value="Chromosome 10"/>
</dbReference>
<dbReference type="EMBL" id="OZ037953">
    <property type="protein sequence ID" value="CAL1697669.1"/>
    <property type="molecule type" value="Genomic_DNA"/>
</dbReference>
<evidence type="ECO:0008006" key="3">
    <source>
        <dbReference type="Google" id="ProtNLM"/>
    </source>
</evidence>
<proteinExistence type="predicted"/>
<accession>A0ABP1CSA7</accession>
<name>A0ABP1CSA7_9APHY</name>
<evidence type="ECO:0000313" key="2">
    <source>
        <dbReference type="Proteomes" id="UP001497453"/>
    </source>
</evidence>
<gene>
    <name evidence="1" type="ORF">GFSPODELE1_LOCUS1782</name>
</gene>
<organism evidence="1 2">
    <name type="scientific">Somion occarium</name>
    <dbReference type="NCBI Taxonomy" id="3059160"/>
    <lineage>
        <taxon>Eukaryota</taxon>
        <taxon>Fungi</taxon>
        <taxon>Dikarya</taxon>
        <taxon>Basidiomycota</taxon>
        <taxon>Agaricomycotina</taxon>
        <taxon>Agaricomycetes</taxon>
        <taxon>Polyporales</taxon>
        <taxon>Cerrenaceae</taxon>
        <taxon>Somion</taxon>
    </lineage>
</organism>
<sequence length="108" mass="12571">MESTCIPSMALHTRIAKDPRVWRSCLKLQLERYINYGGRVNESLMLQASLIMDIRRPVIRGEQALLRRLSSSCTYSISHLKCIILSRVQSRALWSVNQPRPKKSPWQF</sequence>
<evidence type="ECO:0000313" key="1">
    <source>
        <dbReference type="EMBL" id="CAL1697669.1"/>
    </source>
</evidence>
<reference evidence="2" key="1">
    <citation type="submission" date="2024-04" db="EMBL/GenBank/DDBJ databases">
        <authorList>
            <person name="Shaw F."/>
            <person name="Minotto A."/>
        </authorList>
    </citation>
    <scope>NUCLEOTIDE SEQUENCE [LARGE SCALE GENOMIC DNA]</scope>
</reference>
<keyword evidence="2" id="KW-1185">Reference proteome</keyword>
<protein>
    <recommendedName>
        <fullName evidence="3">Ribosomal protein S14</fullName>
    </recommendedName>
</protein>